<accession>A0A2Z2NNW7</accession>
<dbReference type="Gene3D" id="2.60.40.790">
    <property type="match status" value="1"/>
</dbReference>
<dbReference type="PROSITE" id="PS01031">
    <property type="entry name" value="SHSP"/>
    <property type="match status" value="1"/>
</dbReference>
<dbReference type="Proteomes" id="UP000250079">
    <property type="component" value="Chromosome"/>
</dbReference>
<protein>
    <recommendedName>
        <fullName evidence="3">SHSP domain-containing protein</fullName>
    </recommendedName>
</protein>
<evidence type="ECO:0000256" key="2">
    <source>
        <dbReference type="RuleBase" id="RU003616"/>
    </source>
</evidence>
<dbReference type="KEGG" id="gai:IMCC3135_15450"/>
<proteinExistence type="inferred from homology"/>
<dbReference type="SUPFAM" id="SSF49764">
    <property type="entry name" value="HSP20-like chaperones"/>
    <property type="match status" value="1"/>
</dbReference>
<gene>
    <name evidence="4" type="ORF">IMCC3135_15450</name>
</gene>
<evidence type="ECO:0000313" key="5">
    <source>
        <dbReference type="Proteomes" id="UP000250079"/>
    </source>
</evidence>
<evidence type="ECO:0000256" key="1">
    <source>
        <dbReference type="PROSITE-ProRule" id="PRU00285"/>
    </source>
</evidence>
<sequence>MQIRKYTSNISESSHQDDDLMGHLRAEINKVFDNSAGSQLTSTSSMSFDKGQSLHLSFTETDDAITVEAELPGYKPGDVDVSFQNQSMIIETRERELQSKSYYLGEYSQPGCRWIIPLQSGVRENTVKMQFSNEILVVSVSKRMAASGFKAFELA</sequence>
<dbReference type="InterPro" id="IPR002068">
    <property type="entry name" value="A-crystallin/Hsp20_dom"/>
</dbReference>
<evidence type="ECO:0000313" key="4">
    <source>
        <dbReference type="EMBL" id="ASJ73172.1"/>
    </source>
</evidence>
<evidence type="ECO:0000259" key="3">
    <source>
        <dbReference type="PROSITE" id="PS01031"/>
    </source>
</evidence>
<dbReference type="AlphaFoldDB" id="A0A2Z2NNW7"/>
<dbReference type="InterPro" id="IPR008978">
    <property type="entry name" value="HSP20-like_chaperone"/>
</dbReference>
<keyword evidence="5" id="KW-1185">Reference proteome</keyword>
<dbReference type="CDD" id="cd06464">
    <property type="entry name" value="ACD_sHsps-like"/>
    <property type="match status" value="1"/>
</dbReference>
<name>A0A2Z2NNW7_9GAMM</name>
<feature type="domain" description="SHSP" evidence="3">
    <location>
        <begin position="47"/>
        <end position="155"/>
    </location>
</feature>
<dbReference type="OrthoDB" id="9792695at2"/>
<dbReference type="Pfam" id="PF00011">
    <property type="entry name" value="HSP20"/>
    <property type="match status" value="1"/>
</dbReference>
<comment type="similarity">
    <text evidence="1 2">Belongs to the small heat shock protein (HSP20) family.</text>
</comment>
<dbReference type="EMBL" id="CP018632">
    <property type="protein sequence ID" value="ASJ73172.1"/>
    <property type="molecule type" value="Genomic_DNA"/>
</dbReference>
<organism evidence="4 5">
    <name type="scientific">Granulosicoccus antarcticus IMCC3135</name>
    <dbReference type="NCBI Taxonomy" id="1192854"/>
    <lineage>
        <taxon>Bacteria</taxon>
        <taxon>Pseudomonadati</taxon>
        <taxon>Pseudomonadota</taxon>
        <taxon>Gammaproteobacteria</taxon>
        <taxon>Chromatiales</taxon>
        <taxon>Granulosicoccaceae</taxon>
        <taxon>Granulosicoccus</taxon>
    </lineage>
</organism>
<dbReference type="RefSeq" id="WP_088918406.1">
    <property type="nucleotide sequence ID" value="NZ_CP018632.1"/>
</dbReference>
<reference evidence="4 5" key="1">
    <citation type="submission" date="2016-12" db="EMBL/GenBank/DDBJ databases">
        <authorList>
            <person name="Song W.-J."/>
            <person name="Kurnit D.M."/>
        </authorList>
    </citation>
    <scope>NUCLEOTIDE SEQUENCE [LARGE SCALE GENOMIC DNA]</scope>
    <source>
        <strain evidence="4 5">IMCC3135</strain>
    </source>
</reference>